<dbReference type="EMBL" id="JBEPIJ010000010">
    <property type="protein sequence ID" value="MES0874372.1"/>
    <property type="molecule type" value="Genomic_DNA"/>
</dbReference>
<evidence type="ECO:0000313" key="11">
    <source>
        <dbReference type="Proteomes" id="UP001465331"/>
    </source>
</evidence>
<evidence type="ECO:0000256" key="3">
    <source>
        <dbReference type="ARBA" id="ARBA00022475"/>
    </source>
</evidence>
<keyword evidence="7" id="KW-0143">Chaperone</keyword>
<keyword evidence="11" id="KW-1185">Reference proteome</keyword>
<evidence type="ECO:0000256" key="2">
    <source>
        <dbReference type="ARBA" id="ARBA00004236"/>
    </source>
</evidence>
<evidence type="ECO:0000259" key="9">
    <source>
        <dbReference type="Pfam" id="PF09976"/>
    </source>
</evidence>
<dbReference type="RefSeq" id="WP_352889510.1">
    <property type="nucleotide sequence ID" value="NZ_JBEPIJ010000010.1"/>
</dbReference>
<dbReference type="Pfam" id="PF09976">
    <property type="entry name" value="TPR_21"/>
    <property type="match status" value="1"/>
</dbReference>
<accession>A0ABV2AAT8</accession>
<protein>
    <submittedName>
        <fullName evidence="10">Tetratricopeptide repeat protein</fullName>
    </submittedName>
</protein>
<dbReference type="PANTHER" id="PTHR38035">
    <property type="entry name" value="UPF0070 PROTEIN YFGM"/>
    <property type="match status" value="1"/>
</dbReference>
<evidence type="ECO:0000256" key="8">
    <source>
        <dbReference type="SAM" id="Phobius"/>
    </source>
</evidence>
<comment type="subcellular location">
    <subcellularLocation>
        <location evidence="2">Cell membrane</location>
    </subcellularLocation>
    <subcellularLocation>
        <location evidence="1">Membrane</location>
        <topology evidence="1">Single-pass membrane protein</topology>
    </subcellularLocation>
</comment>
<proteinExistence type="predicted"/>
<dbReference type="PANTHER" id="PTHR38035:SF1">
    <property type="entry name" value="ANCILLARY SECYEG TRANSLOCON SUBUNIT"/>
    <property type="match status" value="1"/>
</dbReference>
<dbReference type="PIRSF" id="PIRSF006170">
    <property type="entry name" value="YfgM"/>
    <property type="match status" value="1"/>
</dbReference>
<evidence type="ECO:0000256" key="5">
    <source>
        <dbReference type="ARBA" id="ARBA00022989"/>
    </source>
</evidence>
<evidence type="ECO:0000313" key="10">
    <source>
        <dbReference type="EMBL" id="MES0874372.1"/>
    </source>
</evidence>
<dbReference type="InterPro" id="IPR026039">
    <property type="entry name" value="YfgM"/>
</dbReference>
<feature type="transmembrane region" description="Helical" evidence="8">
    <location>
        <begin position="22"/>
        <end position="39"/>
    </location>
</feature>
<evidence type="ECO:0000256" key="6">
    <source>
        <dbReference type="ARBA" id="ARBA00023136"/>
    </source>
</evidence>
<evidence type="ECO:0000256" key="7">
    <source>
        <dbReference type="ARBA" id="ARBA00023186"/>
    </source>
</evidence>
<organism evidence="10 11">
    <name type="scientific">Sinimarinibacterium thermocellulolyticum</name>
    <dbReference type="NCBI Taxonomy" id="3170016"/>
    <lineage>
        <taxon>Bacteria</taxon>
        <taxon>Pseudomonadati</taxon>
        <taxon>Pseudomonadota</taxon>
        <taxon>Gammaproteobacteria</taxon>
        <taxon>Nevskiales</taxon>
        <taxon>Nevskiaceae</taxon>
        <taxon>Sinimarinibacterium</taxon>
    </lineage>
</organism>
<name>A0ABV2AAT8_9GAMM</name>
<keyword evidence="5 8" id="KW-1133">Transmembrane helix</keyword>
<evidence type="ECO:0000256" key="1">
    <source>
        <dbReference type="ARBA" id="ARBA00004167"/>
    </source>
</evidence>
<sequence length="212" mass="23176">MATHYDDEDQAERLKQWWRENWTALAGGLIIGLGAIFGWEGFKSHQDRRAQAASRMYGDLKLAIADARLADARDIGDALVAEHGRSPYASAAALFLAAEAVKAGDFAAARERLAWVRQHGYDDGVRQIATLREARVVWQQGETDTALALLDAKAGPFQAQFDELRGDIVLARGDRAAARSAYEKALDALGDEVPGLRDSLQRKLDDLAVAQS</sequence>
<keyword evidence="6 8" id="KW-0472">Membrane</keyword>
<gene>
    <name evidence="10" type="ORF">ABSH63_10210</name>
</gene>
<keyword evidence="3" id="KW-1003">Cell membrane</keyword>
<reference evidence="10 11" key="1">
    <citation type="submission" date="2024-06" db="EMBL/GenBank/DDBJ databases">
        <authorList>
            <person name="Li Z."/>
            <person name="Jiang Y."/>
        </authorList>
    </citation>
    <scope>NUCLEOTIDE SEQUENCE [LARGE SCALE GENOMIC DNA]</scope>
    <source>
        <strain evidence="10 11">HSW-8</strain>
    </source>
</reference>
<feature type="domain" description="Ancillary SecYEG translocon subunit/Cell division coordinator CpoB TPR" evidence="9">
    <location>
        <begin position="15"/>
        <end position="208"/>
    </location>
</feature>
<dbReference type="InterPro" id="IPR018704">
    <property type="entry name" value="SecYEG/CpoB_TPR"/>
</dbReference>
<keyword evidence="4 8" id="KW-0812">Transmembrane</keyword>
<dbReference type="Proteomes" id="UP001465331">
    <property type="component" value="Unassembled WGS sequence"/>
</dbReference>
<comment type="caution">
    <text evidence="10">The sequence shown here is derived from an EMBL/GenBank/DDBJ whole genome shotgun (WGS) entry which is preliminary data.</text>
</comment>
<evidence type="ECO:0000256" key="4">
    <source>
        <dbReference type="ARBA" id="ARBA00022692"/>
    </source>
</evidence>